<dbReference type="PANTHER" id="PTHR24148:SF73">
    <property type="entry name" value="HET DOMAIN PROTEIN (AFU_ORTHOLOGUE AFUA_8G01020)"/>
    <property type="match status" value="1"/>
</dbReference>
<dbReference type="InterPro" id="IPR052895">
    <property type="entry name" value="HetReg/Transcr_Mod"/>
</dbReference>
<sequence length="667" mass="74528">MDTSKYQYQPLAADSSSIRVLLLLRGSGETLVGQLVKTQAKGGRPYEALSYVWGDPKKTHVIHLGGGRKLGITSSLYHALKNLRPRSAGDKGRIVWADGVCINQEDDGEKAQQVQMMASIYRSARGVITYVGEPTSGDIDLSGAIGLAKTLIRLARKRKRDGLPVNELMNTESPEQFSLPPFDDKRWDSLREFADGRWCTRMWIVQESLLNKNIHLLWGDRKVDWDIVANLSSEVLQPVCYPVHSGLIDNSKRTEYATSFLQMVTMRSGFRKLKKLGRGMPMLMLLQGCRELDCTDNRDRVFALSSLASDHKPTVDYKKDIRQVYIDTAVGLLSSDPAVLSYSGLRRDIPSLPTWVPDWTVPSAQIPVLQCRHFQACGAFARSLSTLVGVDADAGVLRVRGVVYDRIQHVTPKLQLWLYLARMERAKRAKQEAIRLLELGYYPGNKTRSHLEALWRTLINNTDHVKRDADNSTIHCDAPAHWAQYFEAWVRPDSSVAQSEARAYLMKYSFTGRQEIARTDPAVLTSHQRAANSPAAVHKKGDIPPNASVFKSLRGPLSVPDGQDVPGWQFRDAILRSGNLFRRLCTTAGGYLGMVPDEAREGDVLVFFAGARVPHVLRLVDMARGGPQGTRPTETFVLIGDCYLHGLMHGEAFPRGVPKKWQTLTLI</sequence>
<accession>A0AA40C3T5</accession>
<feature type="domain" description="Heterokaryon incompatibility" evidence="1">
    <location>
        <begin position="46"/>
        <end position="207"/>
    </location>
</feature>
<dbReference type="Pfam" id="PF26639">
    <property type="entry name" value="Het-6_barrel"/>
    <property type="match status" value="1"/>
</dbReference>
<dbReference type="PANTHER" id="PTHR24148">
    <property type="entry name" value="ANKYRIN REPEAT DOMAIN-CONTAINING PROTEIN 39 HOMOLOG-RELATED"/>
    <property type="match status" value="1"/>
</dbReference>
<dbReference type="Proteomes" id="UP001175000">
    <property type="component" value="Unassembled WGS sequence"/>
</dbReference>
<protein>
    <submittedName>
        <fullName evidence="2">Heterokaryon incompatibility protein-domain-containing protein</fullName>
    </submittedName>
</protein>
<comment type="caution">
    <text evidence="2">The sequence shown here is derived from an EMBL/GenBank/DDBJ whole genome shotgun (WGS) entry which is preliminary data.</text>
</comment>
<dbReference type="AlphaFoldDB" id="A0AA40C3T5"/>
<organism evidence="2 3">
    <name type="scientific">Immersiella caudata</name>
    <dbReference type="NCBI Taxonomy" id="314043"/>
    <lineage>
        <taxon>Eukaryota</taxon>
        <taxon>Fungi</taxon>
        <taxon>Dikarya</taxon>
        <taxon>Ascomycota</taxon>
        <taxon>Pezizomycotina</taxon>
        <taxon>Sordariomycetes</taxon>
        <taxon>Sordariomycetidae</taxon>
        <taxon>Sordariales</taxon>
        <taxon>Lasiosphaeriaceae</taxon>
        <taxon>Immersiella</taxon>
    </lineage>
</organism>
<dbReference type="Pfam" id="PF06985">
    <property type="entry name" value="HET"/>
    <property type="match status" value="1"/>
</dbReference>
<evidence type="ECO:0000259" key="1">
    <source>
        <dbReference type="Pfam" id="PF06985"/>
    </source>
</evidence>
<gene>
    <name evidence="2" type="ORF">B0T14DRAFT_495364</name>
</gene>
<evidence type="ECO:0000313" key="2">
    <source>
        <dbReference type="EMBL" id="KAK0623990.1"/>
    </source>
</evidence>
<keyword evidence="3" id="KW-1185">Reference proteome</keyword>
<proteinExistence type="predicted"/>
<reference evidence="2" key="1">
    <citation type="submission" date="2023-06" db="EMBL/GenBank/DDBJ databases">
        <title>Genome-scale phylogeny and comparative genomics of the fungal order Sordariales.</title>
        <authorList>
            <consortium name="Lawrence Berkeley National Laboratory"/>
            <person name="Hensen N."/>
            <person name="Bonometti L."/>
            <person name="Westerberg I."/>
            <person name="Brannstrom I.O."/>
            <person name="Guillou S."/>
            <person name="Cros-Aarteil S."/>
            <person name="Calhoun S."/>
            <person name="Haridas S."/>
            <person name="Kuo A."/>
            <person name="Mondo S."/>
            <person name="Pangilinan J."/>
            <person name="Riley R."/>
            <person name="Labutti K."/>
            <person name="Andreopoulos B."/>
            <person name="Lipzen A."/>
            <person name="Chen C."/>
            <person name="Yanf M."/>
            <person name="Daum C."/>
            <person name="Ng V."/>
            <person name="Clum A."/>
            <person name="Steindorff A."/>
            <person name="Ohm R."/>
            <person name="Martin F."/>
            <person name="Silar P."/>
            <person name="Natvig D."/>
            <person name="Lalanne C."/>
            <person name="Gautier V."/>
            <person name="Ament-Velasquez S.L."/>
            <person name="Kruys A."/>
            <person name="Hutchinson M.I."/>
            <person name="Powell A.J."/>
            <person name="Barry K."/>
            <person name="Miller A.N."/>
            <person name="Grigoriev I.V."/>
            <person name="Debuchy R."/>
            <person name="Gladieux P."/>
            <person name="Thoren M.H."/>
            <person name="Johannesson H."/>
        </authorList>
    </citation>
    <scope>NUCLEOTIDE SEQUENCE</scope>
    <source>
        <strain evidence="2">CBS 606.72</strain>
    </source>
</reference>
<dbReference type="InterPro" id="IPR010730">
    <property type="entry name" value="HET"/>
</dbReference>
<dbReference type="EMBL" id="JAULSU010000003">
    <property type="protein sequence ID" value="KAK0623990.1"/>
    <property type="molecule type" value="Genomic_DNA"/>
</dbReference>
<name>A0AA40C3T5_9PEZI</name>
<evidence type="ECO:0000313" key="3">
    <source>
        <dbReference type="Proteomes" id="UP001175000"/>
    </source>
</evidence>